<protein>
    <submittedName>
        <fullName evidence="2">Uncharacterized protein</fullName>
    </submittedName>
</protein>
<comment type="caution">
    <text evidence="2">The sequence shown here is derived from an EMBL/GenBank/DDBJ whole genome shotgun (WGS) entry which is preliminary data.</text>
</comment>
<organism evidence="2 3">
    <name type="scientific">Escallonia rubra</name>
    <dbReference type="NCBI Taxonomy" id="112253"/>
    <lineage>
        <taxon>Eukaryota</taxon>
        <taxon>Viridiplantae</taxon>
        <taxon>Streptophyta</taxon>
        <taxon>Embryophyta</taxon>
        <taxon>Tracheophyta</taxon>
        <taxon>Spermatophyta</taxon>
        <taxon>Magnoliopsida</taxon>
        <taxon>eudicotyledons</taxon>
        <taxon>Gunneridae</taxon>
        <taxon>Pentapetalae</taxon>
        <taxon>asterids</taxon>
        <taxon>campanulids</taxon>
        <taxon>Escalloniales</taxon>
        <taxon>Escalloniaceae</taxon>
        <taxon>Escallonia</taxon>
    </lineage>
</organism>
<reference evidence="2" key="1">
    <citation type="submission" date="2022-12" db="EMBL/GenBank/DDBJ databases">
        <title>Draft genome assemblies for two species of Escallonia (Escalloniales).</title>
        <authorList>
            <person name="Chanderbali A."/>
            <person name="Dervinis C."/>
            <person name="Anghel I."/>
            <person name="Soltis D."/>
            <person name="Soltis P."/>
            <person name="Zapata F."/>
        </authorList>
    </citation>
    <scope>NUCLEOTIDE SEQUENCE</scope>
    <source>
        <strain evidence="2">UCBG92.1500</strain>
        <tissue evidence="2">Leaf</tissue>
    </source>
</reference>
<dbReference type="InterPro" id="IPR050898">
    <property type="entry name" value="Plant_acyltransferase"/>
</dbReference>
<evidence type="ECO:0000313" key="3">
    <source>
        <dbReference type="Proteomes" id="UP001187471"/>
    </source>
</evidence>
<comment type="similarity">
    <text evidence="1">Belongs to the plant acyltransferase family.</text>
</comment>
<accession>A0AA88UFM6</accession>
<proteinExistence type="inferred from homology"/>
<keyword evidence="3" id="KW-1185">Reference proteome</keyword>
<dbReference type="PANTHER" id="PTHR31147:SF25">
    <property type="entry name" value="HXXXD-TYPE ACYL-TRANSFERASE FAMILY PROTEIN"/>
    <property type="match status" value="1"/>
</dbReference>
<dbReference type="Gene3D" id="3.30.559.10">
    <property type="entry name" value="Chloramphenicol acetyltransferase-like domain"/>
    <property type="match status" value="2"/>
</dbReference>
<dbReference type="AlphaFoldDB" id="A0AA88UFM6"/>
<evidence type="ECO:0000313" key="2">
    <source>
        <dbReference type="EMBL" id="KAK2982770.1"/>
    </source>
</evidence>
<dbReference type="PANTHER" id="PTHR31147">
    <property type="entry name" value="ACYL TRANSFERASE 4"/>
    <property type="match status" value="1"/>
</dbReference>
<gene>
    <name evidence="2" type="ORF">RJ640_025186</name>
</gene>
<dbReference type="EMBL" id="JAVXUO010001390">
    <property type="protein sequence ID" value="KAK2982770.1"/>
    <property type="molecule type" value="Genomic_DNA"/>
</dbReference>
<dbReference type="Proteomes" id="UP001187471">
    <property type="component" value="Unassembled WGS sequence"/>
</dbReference>
<sequence length="462" mass="51153">MAAILQKTPLLLRKDVLLVKPAKPTPSDVLSFSTIDNDLNLELLCQTLYVYQSNASNRAEKPDPALVLKEALCRVLVDYYPLAGKLKRKEDGKLEITCNADGVPFLEVTANCELSSLRYFDGIDVETAKLFVFDWPTEDSNGYHPLVLQVTKFSCGGFTVGMGLSHSVCDGLGAAQFFRAMAELASGKSEPTIKPVWERERLVGTVSQDPVRLPIDKGSLATSPFLPTTDLMHGCVNVHADSIKRLKTTLQREVGNEVPNESCSFTTLEILGAYVWRSRFRALKQNSDGKTAFGLAMGIRHLLNPPLPAGYYGNAFQSANAVLTGRDLNEWPLSRVAKMIKESKKVASDTNYIWNSINLLETLRHHKMKVETGGECMVLTDWRQLGLLEEVDFGWKASVNVIPLPWNMFGYVSLCIFLSPCRMDSAMKGGVRVLVTLPRAAMPKFKEEMDALSVGVVNSQRV</sequence>
<name>A0AA88UFM6_9ASTE</name>
<dbReference type="InterPro" id="IPR023213">
    <property type="entry name" value="CAT-like_dom_sf"/>
</dbReference>
<dbReference type="Pfam" id="PF02458">
    <property type="entry name" value="Transferase"/>
    <property type="match status" value="1"/>
</dbReference>
<evidence type="ECO:0000256" key="1">
    <source>
        <dbReference type="ARBA" id="ARBA00009861"/>
    </source>
</evidence>